<accession>A0A8H7DGQ1</accession>
<reference evidence="2" key="1">
    <citation type="submission" date="2020-05" db="EMBL/GenBank/DDBJ databases">
        <title>Mycena genomes resolve the evolution of fungal bioluminescence.</title>
        <authorList>
            <person name="Tsai I.J."/>
        </authorList>
    </citation>
    <scope>NUCLEOTIDE SEQUENCE</scope>
    <source>
        <strain evidence="2">CCC161011</strain>
    </source>
</reference>
<gene>
    <name evidence="2" type="ORF">MVEN_00014700</name>
</gene>
<dbReference type="Proteomes" id="UP000620124">
    <property type="component" value="Unassembled WGS sequence"/>
</dbReference>
<name>A0A8H7DGQ1_9AGAR</name>
<protein>
    <submittedName>
        <fullName evidence="2">Uncharacterized protein</fullName>
    </submittedName>
</protein>
<evidence type="ECO:0000313" key="2">
    <source>
        <dbReference type="EMBL" id="KAF7371593.1"/>
    </source>
</evidence>
<dbReference type="AlphaFoldDB" id="A0A8H7DGQ1"/>
<evidence type="ECO:0000313" key="3">
    <source>
        <dbReference type="Proteomes" id="UP000620124"/>
    </source>
</evidence>
<comment type="caution">
    <text evidence="2">The sequence shown here is derived from an EMBL/GenBank/DDBJ whole genome shotgun (WGS) entry which is preliminary data.</text>
</comment>
<keyword evidence="3" id="KW-1185">Reference proteome</keyword>
<proteinExistence type="predicted"/>
<feature type="region of interest" description="Disordered" evidence="1">
    <location>
        <begin position="1"/>
        <end position="37"/>
    </location>
</feature>
<feature type="compositionally biased region" description="Acidic residues" evidence="1">
    <location>
        <begin position="12"/>
        <end position="31"/>
    </location>
</feature>
<evidence type="ECO:0000256" key="1">
    <source>
        <dbReference type="SAM" id="MobiDB-lite"/>
    </source>
</evidence>
<organism evidence="2 3">
    <name type="scientific">Mycena venus</name>
    <dbReference type="NCBI Taxonomy" id="2733690"/>
    <lineage>
        <taxon>Eukaryota</taxon>
        <taxon>Fungi</taxon>
        <taxon>Dikarya</taxon>
        <taxon>Basidiomycota</taxon>
        <taxon>Agaricomycotina</taxon>
        <taxon>Agaricomycetes</taxon>
        <taxon>Agaricomycetidae</taxon>
        <taxon>Agaricales</taxon>
        <taxon>Marasmiineae</taxon>
        <taxon>Mycenaceae</taxon>
        <taxon>Mycena</taxon>
    </lineage>
</organism>
<sequence length="121" mass="13522">MGAQIRSLETLQGDEDDIPDLEDIPDSDDNDSSPSEPREIVSADVFFHYGPYFITVFKFIRDRFSRLVTVSVQTHPLISDTTNGESPVVSNLAATAAAEPYQYYDSPQNSRVEELWGNSSM</sequence>
<dbReference type="EMBL" id="JACAZI010000001">
    <property type="protein sequence ID" value="KAF7371593.1"/>
    <property type="molecule type" value="Genomic_DNA"/>
</dbReference>